<evidence type="ECO:0000256" key="3">
    <source>
        <dbReference type="ARBA" id="ARBA00022670"/>
    </source>
</evidence>
<keyword evidence="5 9" id="KW-0064">Aspartyl protease</keyword>
<feature type="transmembrane region" description="Helical" evidence="9">
    <location>
        <begin position="97"/>
        <end position="118"/>
    </location>
</feature>
<comment type="function">
    <text evidence="9">This protein specifically catalyzes the removal of signal peptides from prolipoproteins.</text>
</comment>
<dbReference type="InterPro" id="IPR001872">
    <property type="entry name" value="Peptidase_A8"/>
</dbReference>
<dbReference type="EC" id="3.4.23.36" evidence="9"/>
<sequence>MAKTKSGLSFLWLSVLAFALDLFTKYLVVQKFALYESVNILPIFNLTYVRNYGAAFSFLADHDGWQKYFFIVLAIGISLMLMYFLKKNTADQKLQNSAYALIIGGALANMVDRTYHGFVVDFLDFYWDIYHYPVFNIADVAICIGAGLLMIDAFKSEKKKIQDKQIEKSGQK</sequence>
<keyword evidence="12" id="KW-1185">Reference proteome</keyword>
<evidence type="ECO:0000256" key="4">
    <source>
        <dbReference type="ARBA" id="ARBA00022692"/>
    </source>
</evidence>
<comment type="caution">
    <text evidence="9">Lacks conserved residue(s) required for the propagation of feature annotation.</text>
</comment>
<keyword evidence="3 9" id="KW-0645">Protease</keyword>
<comment type="pathway">
    <text evidence="9">Protein modification; lipoprotein biosynthesis (signal peptide cleavage).</text>
</comment>
<dbReference type="PRINTS" id="PR00781">
    <property type="entry name" value="LIPOSIGPTASE"/>
</dbReference>
<proteinExistence type="inferred from homology"/>
<feature type="active site" evidence="9">
    <location>
        <position position="139"/>
    </location>
</feature>
<dbReference type="UniPathway" id="UPA00665"/>
<keyword evidence="7 9" id="KW-1133">Transmembrane helix</keyword>
<dbReference type="AlphaFoldDB" id="A0A1V3IAT2"/>
<comment type="similarity">
    <text evidence="1 9 10">Belongs to the peptidase A8 family.</text>
</comment>
<evidence type="ECO:0000313" key="12">
    <source>
        <dbReference type="Proteomes" id="UP000189437"/>
    </source>
</evidence>
<feature type="transmembrane region" description="Helical" evidence="9">
    <location>
        <begin position="130"/>
        <end position="151"/>
    </location>
</feature>
<name>A0A1V3IAT2_9PAST</name>
<evidence type="ECO:0000256" key="9">
    <source>
        <dbReference type="HAMAP-Rule" id="MF_00161"/>
    </source>
</evidence>
<feature type="transmembrane region" description="Helical" evidence="9">
    <location>
        <begin position="68"/>
        <end position="85"/>
    </location>
</feature>
<evidence type="ECO:0000313" key="11">
    <source>
        <dbReference type="EMBL" id="OOF36900.1"/>
    </source>
</evidence>
<dbReference type="Pfam" id="PF01252">
    <property type="entry name" value="Peptidase_A8"/>
    <property type="match status" value="1"/>
</dbReference>
<keyword evidence="6 9" id="KW-0378">Hydrolase</keyword>
<accession>A0A1V3IAT2</accession>
<dbReference type="NCBIfam" id="TIGR00077">
    <property type="entry name" value="lspA"/>
    <property type="match status" value="1"/>
</dbReference>
<dbReference type="RefSeq" id="WP_077426802.1">
    <property type="nucleotide sequence ID" value="NZ_MLHH01000008.1"/>
</dbReference>
<evidence type="ECO:0000256" key="1">
    <source>
        <dbReference type="ARBA" id="ARBA00006139"/>
    </source>
</evidence>
<keyword evidence="8 9" id="KW-0472">Membrane</keyword>
<evidence type="ECO:0000256" key="7">
    <source>
        <dbReference type="ARBA" id="ARBA00022989"/>
    </source>
</evidence>
<dbReference type="PANTHER" id="PTHR33695">
    <property type="entry name" value="LIPOPROTEIN SIGNAL PEPTIDASE"/>
    <property type="match status" value="1"/>
</dbReference>
<dbReference type="STRING" id="1908258.BKK48_03535"/>
<dbReference type="GO" id="GO:0004190">
    <property type="term" value="F:aspartic-type endopeptidase activity"/>
    <property type="evidence" value="ECO:0007669"/>
    <property type="project" value="UniProtKB-UniRule"/>
</dbReference>
<dbReference type="PANTHER" id="PTHR33695:SF1">
    <property type="entry name" value="LIPOPROTEIN SIGNAL PEPTIDASE"/>
    <property type="match status" value="1"/>
</dbReference>
<evidence type="ECO:0000256" key="8">
    <source>
        <dbReference type="ARBA" id="ARBA00023136"/>
    </source>
</evidence>
<feature type="active site" evidence="9">
    <location>
        <position position="121"/>
    </location>
</feature>
<evidence type="ECO:0000256" key="2">
    <source>
        <dbReference type="ARBA" id="ARBA00022475"/>
    </source>
</evidence>
<dbReference type="EMBL" id="MLHH01000008">
    <property type="protein sequence ID" value="OOF36900.1"/>
    <property type="molecule type" value="Genomic_DNA"/>
</dbReference>
<dbReference type="OrthoDB" id="9810259at2"/>
<dbReference type="GO" id="GO:0005886">
    <property type="term" value="C:plasma membrane"/>
    <property type="evidence" value="ECO:0007669"/>
    <property type="project" value="UniProtKB-SubCell"/>
</dbReference>
<dbReference type="HAMAP" id="MF_00161">
    <property type="entry name" value="LspA"/>
    <property type="match status" value="1"/>
</dbReference>
<dbReference type="GO" id="GO:0006508">
    <property type="term" value="P:proteolysis"/>
    <property type="evidence" value="ECO:0007669"/>
    <property type="project" value="UniProtKB-KW"/>
</dbReference>
<comment type="catalytic activity">
    <reaction evidence="9">
        <text>Release of signal peptides from bacterial membrane prolipoproteins. Hydrolyzes -Xaa-Yaa-Zaa-|-(S,diacylglyceryl)Cys-, in which Xaa is hydrophobic (preferably Leu), and Yaa (Ala or Ser) and Zaa (Gly or Ala) have small, neutral side chains.</text>
        <dbReference type="EC" id="3.4.23.36"/>
    </reaction>
</comment>
<keyword evidence="2 9" id="KW-1003">Cell membrane</keyword>
<evidence type="ECO:0000256" key="5">
    <source>
        <dbReference type="ARBA" id="ARBA00022750"/>
    </source>
</evidence>
<protein>
    <recommendedName>
        <fullName evidence="9">Lipoprotein signal peptidase</fullName>
        <ecNumber evidence="9">3.4.23.36</ecNumber>
    </recommendedName>
    <alternativeName>
        <fullName evidence="9">Prolipoprotein signal peptidase</fullName>
    </alternativeName>
    <alternativeName>
        <fullName evidence="9">Signal peptidase II</fullName>
        <shortName evidence="9">SPase II</shortName>
    </alternativeName>
</protein>
<reference evidence="11 12" key="1">
    <citation type="submission" date="2016-10" db="EMBL/GenBank/DDBJ databases">
        <title>Rodentibacter gen. nov. and new species.</title>
        <authorList>
            <person name="Christensen H."/>
        </authorList>
    </citation>
    <scope>NUCLEOTIDE SEQUENCE [LARGE SCALE GENOMIC DNA]</scope>
    <source>
        <strain evidence="11 12">Ac69</strain>
    </source>
</reference>
<comment type="caution">
    <text evidence="11">The sequence shown here is derived from an EMBL/GenBank/DDBJ whole genome shotgun (WGS) entry which is preliminary data.</text>
</comment>
<keyword evidence="4 9" id="KW-0812">Transmembrane</keyword>
<evidence type="ECO:0000256" key="6">
    <source>
        <dbReference type="ARBA" id="ARBA00022801"/>
    </source>
</evidence>
<comment type="subcellular location">
    <subcellularLocation>
        <location evidence="9">Cell membrane</location>
        <topology evidence="9">Multi-pass membrane protein</topology>
    </subcellularLocation>
</comment>
<gene>
    <name evidence="9" type="primary">lspA</name>
    <name evidence="11" type="ORF">BKK48_03535</name>
</gene>
<dbReference type="Proteomes" id="UP000189437">
    <property type="component" value="Unassembled WGS sequence"/>
</dbReference>
<organism evidence="11 12">
    <name type="scientific">Rodentibacter heidelbergensis</name>
    <dbReference type="NCBI Taxonomy" id="1908258"/>
    <lineage>
        <taxon>Bacteria</taxon>
        <taxon>Pseudomonadati</taxon>
        <taxon>Pseudomonadota</taxon>
        <taxon>Gammaproteobacteria</taxon>
        <taxon>Pasteurellales</taxon>
        <taxon>Pasteurellaceae</taxon>
        <taxon>Rodentibacter</taxon>
    </lineage>
</organism>
<evidence type="ECO:0000256" key="10">
    <source>
        <dbReference type="RuleBase" id="RU004181"/>
    </source>
</evidence>